<dbReference type="Proteomes" id="UP000319578">
    <property type="component" value="Unassembled WGS sequence"/>
</dbReference>
<comment type="caution">
    <text evidence="2">The sequence shown here is derived from an EMBL/GenBank/DDBJ whole genome shotgun (WGS) entry which is preliminary data.</text>
</comment>
<proteinExistence type="predicted"/>
<dbReference type="EMBL" id="BJON01000034">
    <property type="protein sequence ID" value="GED72761.1"/>
    <property type="molecule type" value="Genomic_DNA"/>
</dbReference>
<reference evidence="1 4" key="3">
    <citation type="submission" date="2019-06" db="EMBL/GenBank/DDBJ databases">
        <title>Whole genome shotgun sequence of Brevibacillus reuszeri NBRC 15719.</title>
        <authorList>
            <person name="Hosoyama A."/>
            <person name="Uohara A."/>
            <person name="Ohji S."/>
            <person name="Ichikawa N."/>
        </authorList>
    </citation>
    <scope>NUCLEOTIDE SEQUENCE [LARGE SCALE GENOMIC DNA]</scope>
    <source>
        <strain evidence="1 4">NBRC 15719</strain>
    </source>
</reference>
<reference evidence="3" key="1">
    <citation type="submission" date="2015-07" db="EMBL/GenBank/DDBJ databases">
        <title>Genome sequencing project for genomic taxonomy and phylogenomics of Bacillus-like bacteria.</title>
        <authorList>
            <person name="Liu B."/>
            <person name="Wang J."/>
            <person name="Zhu Y."/>
            <person name="Liu G."/>
            <person name="Chen Q."/>
            <person name="Chen Z."/>
            <person name="Lan J."/>
            <person name="Che J."/>
            <person name="Ge C."/>
            <person name="Shi H."/>
            <person name="Pan Z."/>
            <person name="Liu X."/>
        </authorList>
    </citation>
    <scope>NUCLEOTIDE SEQUENCE [LARGE SCALE GENOMIC DNA]</scope>
    <source>
        <strain evidence="3">DSM 9887</strain>
    </source>
</reference>
<reference evidence="2" key="2">
    <citation type="submission" date="2015-07" db="EMBL/GenBank/DDBJ databases">
        <title>MeaNS - Measles Nucleotide Surveillance Program.</title>
        <authorList>
            <person name="Tran T."/>
            <person name="Druce J."/>
        </authorList>
    </citation>
    <scope>NUCLEOTIDE SEQUENCE</scope>
    <source>
        <strain evidence="2">DSM 9887</strain>
    </source>
</reference>
<sequence>MISIPLTSNSPLSHTISYSVSPLFELAASLHTLAQLSPPARFNNWSQDLLAQFKEARLSNDWEYFLPLFRYGIPDSFDPVITRGVMSVDDQYEYFVTLPSDDFVRRLQPLLKKWNQHHDIPSVAFDIEEDADYVKGRFSLFVSSYWQLFFEANWEAIAPSFVREAEQIHHVLNDLPACLDYLNKISFGITYDSEENRLLCPYEGPDYEVQQLVLYPSHFYAAEPLLSKGGAGAHLLYSFL</sequence>
<accession>A0A0K9YW43</accession>
<organism evidence="2 3">
    <name type="scientific">Brevibacillus reuszeri</name>
    <dbReference type="NCBI Taxonomy" id="54915"/>
    <lineage>
        <taxon>Bacteria</taxon>
        <taxon>Bacillati</taxon>
        <taxon>Bacillota</taxon>
        <taxon>Bacilli</taxon>
        <taxon>Bacillales</taxon>
        <taxon>Paenibacillaceae</taxon>
        <taxon>Brevibacillus</taxon>
    </lineage>
</organism>
<dbReference type="EMBL" id="LGIQ01000007">
    <property type="protein sequence ID" value="KNB72891.1"/>
    <property type="molecule type" value="Genomic_DNA"/>
</dbReference>
<gene>
    <name evidence="2" type="ORF">ADS79_13745</name>
    <name evidence="1" type="ORF">BRE01_64630</name>
</gene>
<evidence type="ECO:0000313" key="3">
    <source>
        <dbReference type="Proteomes" id="UP000036834"/>
    </source>
</evidence>
<protein>
    <submittedName>
        <fullName evidence="2">Uncharacterized protein</fullName>
    </submittedName>
</protein>
<dbReference type="AlphaFoldDB" id="A0A0K9YW43"/>
<dbReference type="RefSeq" id="WP_049738938.1">
    <property type="nucleotide sequence ID" value="NZ_BJON01000034.1"/>
</dbReference>
<evidence type="ECO:0000313" key="1">
    <source>
        <dbReference type="EMBL" id="GED72761.1"/>
    </source>
</evidence>
<keyword evidence="4" id="KW-1185">Reference proteome</keyword>
<name>A0A0K9YW43_9BACL</name>
<dbReference type="OrthoDB" id="2463897at2"/>
<dbReference type="PATRIC" id="fig|54915.3.peg.1752"/>
<dbReference type="Proteomes" id="UP000036834">
    <property type="component" value="Unassembled WGS sequence"/>
</dbReference>
<evidence type="ECO:0000313" key="2">
    <source>
        <dbReference type="EMBL" id="KNB72891.1"/>
    </source>
</evidence>
<evidence type="ECO:0000313" key="4">
    <source>
        <dbReference type="Proteomes" id="UP000319578"/>
    </source>
</evidence>